<protein>
    <submittedName>
        <fullName evidence="2">Uncharacterized protein</fullName>
    </submittedName>
</protein>
<proteinExistence type="predicted"/>
<evidence type="ECO:0000313" key="2">
    <source>
        <dbReference type="EMBL" id="KAJ7036734.1"/>
    </source>
</evidence>
<accession>A0AAD6SZU9</accession>
<dbReference type="AlphaFoldDB" id="A0AAD6SZU9"/>
<evidence type="ECO:0000256" key="1">
    <source>
        <dbReference type="SAM" id="MobiDB-lite"/>
    </source>
</evidence>
<evidence type="ECO:0000313" key="3">
    <source>
        <dbReference type="Proteomes" id="UP001218188"/>
    </source>
</evidence>
<organism evidence="2 3">
    <name type="scientific">Mycena alexandri</name>
    <dbReference type="NCBI Taxonomy" id="1745969"/>
    <lineage>
        <taxon>Eukaryota</taxon>
        <taxon>Fungi</taxon>
        <taxon>Dikarya</taxon>
        <taxon>Basidiomycota</taxon>
        <taxon>Agaricomycotina</taxon>
        <taxon>Agaricomycetes</taxon>
        <taxon>Agaricomycetidae</taxon>
        <taxon>Agaricales</taxon>
        <taxon>Marasmiineae</taxon>
        <taxon>Mycenaceae</taxon>
        <taxon>Mycena</taxon>
    </lineage>
</organism>
<reference evidence="2" key="1">
    <citation type="submission" date="2023-03" db="EMBL/GenBank/DDBJ databases">
        <title>Massive genome expansion in bonnet fungi (Mycena s.s.) driven by repeated elements and novel gene families across ecological guilds.</title>
        <authorList>
            <consortium name="Lawrence Berkeley National Laboratory"/>
            <person name="Harder C.B."/>
            <person name="Miyauchi S."/>
            <person name="Viragh M."/>
            <person name="Kuo A."/>
            <person name="Thoen E."/>
            <person name="Andreopoulos B."/>
            <person name="Lu D."/>
            <person name="Skrede I."/>
            <person name="Drula E."/>
            <person name="Henrissat B."/>
            <person name="Morin E."/>
            <person name="Kohler A."/>
            <person name="Barry K."/>
            <person name="LaButti K."/>
            <person name="Morin E."/>
            <person name="Salamov A."/>
            <person name="Lipzen A."/>
            <person name="Mereny Z."/>
            <person name="Hegedus B."/>
            <person name="Baldrian P."/>
            <person name="Stursova M."/>
            <person name="Weitz H."/>
            <person name="Taylor A."/>
            <person name="Grigoriev I.V."/>
            <person name="Nagy L.G."/>
            <person name="Martin F."/>
            <person name="Kauserud H."/>
        </authorList>
    </citation>
    <scope>NUCLEOTIDE SEQUENCE</scope>
    <source>
        <strain evidence="2">CBHHK200</strain>
    </source>
</reference>
<sequence length="298" mass="33077">MSDGLNGLKIENISFNETARWPGFDEIKNLFAFGDSYSAIGFAANLHPPKKVDHKTVPYNGLTYADMDGTNWVGYLLMQHNPHPDLLVHDYAAFHPSKEPQQEHTLPRTLALHVRTGTRVSDIPYKSSPPPILTFSAFDTFTRVLDNPKVHGFSPKNANRAEGAVWRDHLHPTMCSDIGNSSCIRAIINLFPESWCGRLNDTAGEDLANAERDREAALFQSSSSQQPESMPAMTTENPAGPNIRDKSHIMYSFLRSCLDVFSIDVEPFMDAKVSLAKCTREAIPACGFTFTRSTTIAS</sequence>
<comment type="caution">
    <text evidence="2">The sequence shown here is derived from an EMBL/GenBank/DDBJ whole genome shotgun (WGS) entry which is preliminary data.</text>
</comment>
<feature type="region of interest" description="Disordered" evidence="1">
    <location>
        <begin position="218"/>
        <end position="241"/>
    </location>
</feature>
<dbReference type="EMBL" id="JARJCM010000041">
    <property type="protein sequence ID" value="KAJ7036734.1"/>
    <property type="molecule type" value="Genomic_DNA"/>
</dbReference>
<dbReference type="Proteomes" id="UP001218188">
    <property type="component" value="Unassembled WGS sequence"/>
</dbReference>
<gene>
    <name evidence="2" type="ORF">C8F04DRAFT_1257615</name>
</gene>
<keyword evidence="3" id="KW-1185">Reference proteome</keyword>
<name>A0AAD6SZU9_9AGAR</name>